<dbReference type="SUPFAM" id="SSF56219">
    <property type="entry name" value="DNase I-like"/>
    <property type="match status" value="1"/>
</dbReference>
<organism evidence="2 3">
    <name type="scientific">Palleronia marisminoris</name>
    <dbReference type="NCBI Taxonomy" id="315423"/>
    <lineage>
        <taxon>Bacteria</taxon>
        <taxon>Pseudomonadati</taxon>
        <taxon>Pseudomonadota</taxon>
        <taxon>Alphaproteobacteria</taxon>
        <taxon>Rhodobacterales</taxon>
        <taxon>Roseobacteraceae</taxon>
        <taxon>Palleronia</taxon>
    </lineage>
</organism>
<feature type="domain" description="Endonuclease/exonuclease/phosphatase" evidence="1">
    <location>
        <begin position="5"/>
        <end position="216"/>
    </location>
</feature>
<dbReference type="EMBL" id="FWFV01000011">
    <property type="protein sequence ID" value="SLN64995.1"/>
    <property type="molecule type" value="Genomic_DNA"/>
</dbReference>
<dbReference type="STRING" id="315423.SAMN04488020_11269"/>
<proteinExistence type="predicted"/>
<dbReference type="AlphaFoldDB" id="A0A1Y5TP58"/>
<dbReference type="PANTHER" id="PTHR14859:SF15">
    <property type="entry name" value="ENDONUCLEASE_EXONUCLEASE_PHOSPHATASE DOMAIN-CONTAINING PROTEIN"/>
    <property type="match status" value="1"/>
</dbReference>
<keyword evidence="2" id="KW-0378">Hydrolase</keyword>
<gene>
    <name evidence="2" type="ORF">PAM7066_03242</name>
</gene>
<evidence type="ECO:0000259" key="1">
    <source>
        <dbReference type="Pfam" id="PF03372"/>
    </source>
</evidence>
<dbReference type="Pfam" id="PF03372">
    <property type="entry name" value="Exo_endo_phos"/>
    <property type="match status" value="1"/>
</dbReference>
<dbReference type="Proteomes" id="UP000193870">
    <property type="component" value="Unassembled WGS sequence"/>
</dbReference>
<evidence type="ECO:0000313" key="2">
    <source>
        <dbReference type="EMBL" id="SLN64995.1"/>
    </source>
</evidence>
<sequence length="229" mass="24698">MVRLVSYNIRKAVGLDWRRDPFRIAHALAESGADIVALQEADKRLGPRPAALPREAVDATGLAPVLTGDGPSLGWHGNAVLVRPDWPARVIDRLPLPGVEPRGALIVWVDTPEGPLTLCATHMGLLRPSRLLQMAAISAAMEAHGPGTVIAGDMNEWSRRIGFETWTEHLTMLDPGPSFHASRPVAHLDRFLIGPAWQAKGCGVLRNAATARASDHLPVWADLIPAQTS</sequence>
<dbReference type="GO" id="GO:0006506">
    <property type="term" value="P:GPI anchor biosynthetic process"/>
    <property type="evidence" value="ECO:0007669"/>
    <property type="project" value="TreeGrafter"/>
</dbReference>
<accession>A0A1Y5TP58</accession>
<protein>
    <submittedName>
        <fullName evidence="2">Endonuclease/Exonuclease/phosphatase family protein</fullName>
    </submittedName>
</protein>
<dbReference type="OrthoDB" id="9813425at2"/>
<keyword evidence="2" id="KW-0255">Endonuclease</keyword>
<dbReference type="PANTHER" id="PTHR14859">
    <property type="entry name" value="CALCOFLUOR WHITE HYPERSENSITIVE PROTEIN PRECURSOR"/>
    <property type="match status" value="1"/>
</dbReference>
<dbReference type="RefSeq" id="WP_085855210.1">
    <property type="nucleotide sequence ID" value="NZ_FOPF01000012.1"/>
</dbReference>
<keyword evidence="2" id="KW-0540">Nuclease</keyword>
<dbReference type="GO" id="GO:0016020">
    <property type="term" value="C:membrane"/>
    <property type="evidence" value="ECO:0007669"/>
    <property type="project" value="GOC"/>
</dbReference>
<reference evidence="2 3" key="1">
    <citation type="submission" date="2017-03" db="EMBL/GenBank/DDBJ databases">
        <authorList>
            <person name="Afonso C.L."/>
            <person name="Miller P.J."/>
            <person name="Scott M.A."/>
            <person name="Spackman E."/>
            <person name="Goraichik I."/>
            <person name="Dimitrov K.M."/>
            <person name="Suarez D.L."/>
            <person name="Swayne D.E."/>
        </authorList>
    </citation>
    <scope>NUCLEOTIDE SEQUENCE [LARGE SCALE GENOMIC DNA]</scope>
    <source>
        <strain evidence="2 3">CECT 7066</strain>
    </source>
</reference>
<dbReference type="InterPro" id="IPR005135">
    <property type="entry name" value="Endo/exonuclease/phosphatase"/>
</dbReference>
<dbReference type="InterPro" id="IPR051916">
    <property type="entry name" value="GPI-anchor_lipid_remodeler"/>
</dbReference>
<dbReference type="InterPro" id="IPR036691">
    <property type="entry name" value="Endo/exonu/phosph_ase_sf"/>
</dbReference>
<name>A0A1Y5TP58_9RHOB</name>
<keyword evidence="3" id="KW-1185">Reference proteome</keyword>
<evidence type="ECO:0000313" key="3">
    <source>
        <dbReference type="Proteomes" id="UP000193870"/>
    </source>
</evidence>
<keyword evidence="2" id="KW-0269">Exonuclease</keyword>
<dbReference type="Gene3D" id="3.60.10.10">
    <property type="entry name" value="Endonuclease/exonuclease/phosphatase"/>
    <property type="match status" value="1"/>
</dbReference>
<dbReference type="GO" id="GO:0004519">
    <property type="term" value="F:endonuclease activity"/>
    <property type="evidence" value="ECO:0007669"/>
    <property type="project" value="UniProtKB-KW"/>
</dbReference>
<dbReference type="GO" id="GO:0004527">
    <property type="term" value="F:exonuclease activity"/>
    <property type="evidence" value="ECO:0007669"/>
    <property type="project" value="UniProtKB-KW"/>
</dbReference>